<dbReference type="AlphaFoldDB" id="A0A183H965"/>
<dbReference type="Proteomes" id="UP000242913">
    <property type="component" value="Unassembled WGS sequence"/>
</dbReference>
<keyword evidence="2" id="KW-1185">Reference proteome</keyword>
<proteinExistence type="predicted"/>
<protein>
    <submittedName>
        <fullName evidence="1 3">Uncharacterized protein</fullName>
    </submittedName>
</protein>
<organism evidence="3">
    <name type="scientific">Onchocerca flexuosa</name>
    <dbReference type="NCBI Taxonomy" id="387005"/>
    <lineage>
        <taxon>Eukaryota</taxon>
        <taxon>Metazoa</taxon>
        <taxon>Ecdysozoa</taxon>
        <taxon>Nematoda</taxon>
        <taxon>Chromadorea</taxon>
        <taxon>Rhabditida</taxon>
        <taxon>Spirurina</taxon>
        <taxon>Spiruromorpha</taxon>
        <taxon>Filarioidea</taxon>
        <taxon>Onchocercidae</taxon>
        <taxon>Onchocerca</taxon>
    </lineage>
</organism>
<reference evidence="3" key="2">
    <citation type="submission" date="2016-06" db="UniProtKB">
        <authorList>
            <consortium name="WormBaseParasite"/>
        </authorList>
    </citation>
    <scope>IDENTIFICATION</scope>
</reference>
<accession>A0A183H965</accession>
<sequence length="77" mass="8610">MKGTTEEAKYDRSKHQSMDRSLALRNTLHSDARMHASAIIASLDVTHSDSKSIDIATFMNVFIKTANQLSPKLLFSE</sequence>
<gene>
    <name evidence="1" type="ORF">X798_04529</name>
</gene>
<name>A0A183H965_9BILA</name>
<dbReference type="EMBL" id="KZ270008">
    <property type="protein sequence ID" value="OZC08468.1"/>
    <property type="molecule type" value="Genomic_DNA"/>
</dbReference>
<reference evidence="1 2" key="1">
    <citation type="submission" date="2015-12" db="EMBL/GenBank/DDBJ databases">
        <title>Draft genome of the nematode, Onchocerca flexuosa.</title>
        <authorList>
            <person name="Mitreva M."/>
        </authorList>
    </citation>
    <scope>NUCLEOTIDE SEQUENCE [LARGE SCALE GENOMIC DNA]</scope>
    <source>
        <strain evidence="1">Red Deer</strain>
    </source>
</reference>
<evidence type="ECO:0000313" key="2">
    <source>
        <dbReference type="Proteomes" id="UP000242913"/>
    </source>
</evidence>
<dbReference type="WBParaSite" id="OFLC_0000402601-mRNA-1">
    <property type="protein sequence ID" value="OFLC_0000402601-mRNA-1"/>
    <property type="gene ID" value="OFLC_0000402601"/>
</dbReference>
<evidence type="ECO:0000313" key="3">
    <source>
        <dbReference type="WBParaSite" id="OFLC_0000402601-mRNA-1"/>
    </source>
</evidence>
<evidence type="ECO:0000313" key="1">
    <source>
        <dbReference type="EMBL" id="OZC08468.1"/>
    </source>
</evidence>